<dbReference type="GO" id="GO:0000329">
    <property type="term" value="C:fungal-type vacuole membrane"/>
    <property type="evidence" value="ECO:0007669"/>
    <property type="project" value="TreeGrafter"/>
</dbReference>
<dbReference type="InterPro" id="IPR000782">
    <property type="entry name" value="FAS1_domain"/>
</dbReference>
<feature type="chain" id="PRO_5004208702" description="FAS1 domain-containing protein" evidence="2">
    <location>
        <begin position="19"/>
        <end position="391"/>
    </location>
</feature>
<evidence type="ECO:0000256" key="1">
    <source>
        <dbReference type="SAM" id="MobiDB-lite"/>
    </source>
</evidence>
<dbReference type="Proteomes" id="UP000001056">
    <property type="component" value="Unassembled WGS sequence"/>
</dbReference>
<feature type="domain" description="FAS1" evidence="3">
    <location>
        <begin position="19"/>
        <end position="168"/>
    </location>
</feature>
<evidence type="ECO:0000313" key="5">
    <source>
        <dbReference type="Proteomes" id="UP000001056"/>
    </source>
</evidence>
<dbReference type="PANTHER" id="PTHR10900:SF77">
    <property type="entry name" value="FI19380P1"/>
    <property type="match status" value="1"/>
</dbReference>
<dbReference type="OMA" id="RGIFSYQ"/>
<evidence type="ECO:0000259" key="3">
    <source>
        <dbReference type="PROSITE" id="PS50213"/>
    </source>
</evidence>
<dbReference type="Pfam" id="PF02469">
    <property type="entry name" value="Fasciclin"/>
    <property type="match status" value="2"/>
</dbReference>
<dbReference type="AlphaFoldDB" id="Q2GX47"/>
<dbReference type="PANTHER" id="PTHR10900">
    <property type="entry name" value="PERIOSTIN-RELATED"/>
    <property type="match status" value="1"/>
</dbReference>
<evidence type="ECO:0000313" key="4">
    <source>
        <dbReference type="EMBL" id="EAQ86204.1"/>
    </source>
</evidence>
<feature type="domain" description="FAS1" evidence="3">
    <location>
        <begin position="171"/>
        <end position="297"/>
    </location>
</feature>
<dbReference type="STRING" id="306901.Q2GX47"/>
<dbReference type="HOGENOM" id="CLU_031281_2_3_1"/>
<protein>
    <recommendedName>
        <fullName evidence="3">FAS1 domain-containing protein</fullName>
    </recommendedName>
</protein>
<dbReference type="EMBL" id="CH408033">
    <property type="protein sequence ID" value="EAQ86204.1"/>
    <property type="molecule type" value="Genomic_DNA"/>
</dbReference>
<feature type="compositionally biased region" description="Pro residues" evidence="1">
    <location>
        <begin position="353"/>
        <end position="363"/>
    </location>
</feature>
<reference evidence="5" key="1">
    <citation type="journal article" date="2015" name="Genome Announc.">
        <title>Draft genome sequence of the cellulolytic fungus Chaetomium globosum.</title>
        <authorList>
            <person name="Cuomo C.A."/>
            <person name="Untereiner W.A."/>
            <person name="Ma L.-J."/>
            <person name="Grabherr M."/>
            <person name="Birren B.W."/>
        </authorList>
    </citation>
    <scope>NUCLEOTIDE SEQUENCE [LARGE SCALE GENOMIC DNA]</scope>
    <source>
        <strain evidence="5">ATCC 6205 / CBS 148.51 / DSM 1962 / NBRC 6347 / NRRL 1970</strain>
    </source>
</reference>
<dbReference type="VEuPathDB" id="FungiDB:CHGG_07457"/>
<dbReference type="GeneID" id="4393573"/>
<accession>Q2GX47</accession>
<feature type="compositionally biased region" description="Low complexity" evidence="1">
    <location>
        <begin position="337"/>
        <end position="352"/>
    </location>
</feature>
<dbReference type="InterPro" id="IPR036378">
    <property type="entry name" value="FAS1_dom_sf"/>
</dbReference>
<organism evidence="4 5">
    <name type="scientific">Chaetomium globosum (strain ATCC 6205 / CBS 148.51 / DSM 1962 / NBRC 6347 / NRRL 1970)</name>
    <name type="common">Soil fungus</name>
    <dbReference type="NCBI Taxonomy" id="306901"/>
    <lineage>
        <taxon>Eukaryota</taxon>
        <taxon>Fungi</taxon>
        <taxon>Dikarya</taxon>
        <taxon>Ascomycota</taxon>
        <taxon>Pezizomycotina</taxon>
        <taxon>Sordariomycetes</taxon>
        <taxon>Sordariomycetidae</taxon>
        <taxon>Sordariales</taxon>
        <taxon>Chaetomiaceae</taxon>
        <taxon>Chaetomium</taxon>
    </lineage>
</organism>
<keyword evidence="2" id="KW-0732">Signal</keyword>
<dbReference type="PROSITE" id="PS50213">
    <property type="entry name" value="FAS1"/>
    <property type="match status" value="2"/>
</dbReference>
<dbReference type="Gene3D" id="2.30.180.10">
    <property type="entry name" value="FAS1 domain"/>
    <property type="match status" value="2"/>
</dbReference>
<dbReference type="eggNOG" id="KOG1437">
    <property type="taxonomic scope" value="Eukaryota"/>
</dbReference>
<dbReference type="InParanoid" id="Q2GX47"/>
<sequence length="391" mass="39828">MRLFLFLFSLVAATVSFAQSLPEVIAAQSGNLSSLGAWLSSEPLIYQILSSAKGITLLAPSNNALAQLYGSALATDLAVDPNLLAAFLSYHALEGVHPLADFANVTAKTAPTFLDLAGYSNVTGGQVVQSRSQNGGVAFLSGKGVLSTVQACDLNHTGGTMHIIDTPLMMPTRMTDTLVSKGYTGALGALRQAAIEEPLNNAADMTLFVPSNDAFNSIGSVINTMTIDQLTTVLNYHVVQGQVLYSQLIAAGTQRTAQGANLNFRAVNGSLFVNSARVITTDLIIANGVVHVLDGVLNPANTTARPDPNAATQAPAFSGATTTAGGVPFTSVVATQTATAPTSSPTAGGTYTPPAPTARPTGPPTDGAAPKANLAVGMAVVAGCAAMAGNL</sequence>
<feature type="region of interest" description="Disordered" evidence="1">
    <location>
        <begin position="337"/>
        <end position="369"/>
    </location>
</feature>
<proteinExistence type="predicted"/>
<name>Q2GX47_CHAGB</name>
<dbReference type="SMART" id="SM00554">
    <property type="entry name" value="FAS1"/>
    <property type="match status" value="2"/>
</dbReference>
<dbReference type="InterPro" id="IPR050904">
    <property type="entry name" value="Adhesion/Biosynth-related"/>
</dbReference>
<keyword evidence="5" id="KW-1185">Reference proteome</keyword>
<gene>
    <name evidence="4" type="ORF">CHGG_07457</name>
</gene>
<dbReference type="RefSeq" id="XP_001225113.1">
    <property type="nucleotide sequence ID" value="XM_001225112.1"/>
</dbReference>
<feature type="signal peptide" evidence="2">
    <location>
        <begin position="1"/>
        <end position="18"/>
    </location>
</feature>
<dbReference type="OrthoDB" id="286301at2759"/>
<dbReference type="SUPFAM" id="SSF82153">
    <property type="entry name" value="FAS1 domain"/>
    <property type="match status" value="2"/>
</dbReference>
<evidence type="ECO:0000256" key="2">
    <source>
        <dbReference type="SAM" id="SignalP"/>
    </source>
</evidence>
<dbReference type="GO" id="GO:0016236">
    <property type="term" value="P:macroautophagy"/>
    <property type="evidence" value="ECO:0007669"/>
    <property type="project" value="TreeGrafter"/>
</dbReference>